<dbReference type="InterPro" id="IPR023361">
    <property type="entry name" value="DUF1285_beta_roll_sf"/>
</dbReference>
<proteinExistence type="predicted"/>
<dbReference type="InterPro" id="IPR010707">
    <property type="entry name" value="DUF1285"/>
</dbReference>
<evidence type="ECO:0000313" key="3">
    <source>
        <dbReference type="EMBL" id="QEQ97287.1"/>
    </source>
</evidence>
<feature type="domain" description="DUF1285" evidence="1">
    <location>
        <begin position="26"/>
        <end position="92"/>
    </location>
</feature>
<organism evidence="3 4">
    <name type="scientific">Neptunomonas concharum</name>
    <dbReference type="NCBI Taxonomy" id="1031538"/>
    <lineage>
        <taxon>Bacteria</taxon>
        <taxon>Pseudomonadati</taxon>
        <taxon>Pseudomonadota</taxon>
        <taxon>Gammaproteobacteria</taxon>
        <taxon>Oceanospirillales</taxon>
        <taxon>Oceanospirillaceae</taxon>
        <taxon>Neptunomonas</taxon>
    </lineage>
</organism>
<feature type="domain" description="DUF1285" evidence="2">
    <location>
        <begin position="93"/>
        <end position="187"/>
    </location>
</feature>
<dbReference type="Gene3D" id="2.30.270.10">
    <property type="entry name" value="duf1285 protein"/>
    <property type="match status" value="1"/>
</dbReference>
<sequence length="191" mass="21530">MKLDKPTFDFTQVSRQIDEASGKGHPPLDKWNPEFCGDINLRIKRDGTWLYEGTPIGRASMVKLFSTVLWKEGDAYFLKTPVEKVGIQVDDVPFHFIHMEVCGSGDDQVLLFTSQTGDRIEASKQFPLRVETSTESGEPSPYLAVRYGMEGLINRTVFYELVSLAQEEEVNGISCLVVHSHGERFILGQNE</sequence>
<evidence type="ECO:0000259" key="1">
    <source>
        <dbReference type="Pfam" id="PF06938"/>
    </source>
</evidence>
<dbReference type="OrthoDB" id="3078366at2"/>
<keyword evidence="4" id="KW-1185">Reference proteome</keyword>
<evidence type="ECO:0000313" key="4">
    <source>
        <dbReference type="Proteomes" id="UP000324760"/>
    </source>
</evidence>
<dbReference type="AlphaFoldDB" id="A0A5P1RCF6"/>
<dbReference type="Proteomes" id="UP000324760">
    <property type="component" value="Chromosome"/>
</dbReference>
<gene>
    <name evidence="3" type="ORF">F0U83_11490</name>
</gene>
<dbReference type="KEGG" id="ncu:F0U83_11490"/>
<reference evidence="3 4" key="1">
    <citation type="journal article" date="2019" name="Biochem. Eng. J.">
        <title>Metabolic engineering of the marine bacteria Neptunomonas concharum for the production of acetoin and meso-2,3-butanediol from acetate.</title>
        <authorList>
            <person name="Li W."/>
            <person name="Pu N."/>
            <person name="Liu C.-X."/>
            <person name="Yuan Q.-P."/>
            <person name="Li Z.-J."/>
        </authorList>
    </citation>
    <scope>NUCLEOTIDE SEQUENCE [LARGE SCALE GENOMIC DNA]</scope>
    <source>
        <strain evidence="3 4">JCM17730</strain>
    </source>
</reference>
<dbReference type="InterPro" id="IPR048342">
    <property type="entry name" value="DUF1285_C"/>
</dbReference>
<accession>A0A5P1RCF6</accession>
<dbReference type="RefSeq" id="WP_138987071.1">
    <property type="nucleotide sequence ID" value="NZ_CP043869.1"/>
</dbReference>
<dbReference type="PIRSF" id="PIRSF029557">
    <property type="entry name" value="UCP029557"/>
    <property type="match status" value="1"/>
</dbReference>
<dbReference type="Pfam" id="PF21028">
    <property type="entry name" value="DUF1285_C"/>
    <property type="match status" value="1"/>
</dbReference>
<evidence type="ECO:0000259" key="2">
    <source>
        <dbReference type="Pfam" id="PF21028"/>
    </source>
</evidence>
<dbReference type="Pfam" id="PF06938">
    <property type="entry name" value="DUF1285_N"/>
    <property type="match status" value="1"/>
</dbReference>
<dbReference type="EMBL" id="CP043869">
    <property type="protein sequence ID" value="QEQ97287.1"/>
    <property type="molecule type" value="Genomic_DNA"/>
</dbReference>
<name>A0A5P1RCF6_9GAMM</name>
<dbReference type="Gene3D" id="3.10.540.10">
    <property type="entry name" value="duf1285 like domain"/>
    <property type="match status" value="1"/>
</dbReference>
<dbReference type="InterPro" id="IPR048341">
    <property type="entry name" value="DUF1285_N"/>
</dbReference>
<protein>
    <submittedName>
        <fullName evidence="3">DUF1285 domain-containing protein</fullName>
    </submittedName>
</protein>